<organism evidence="2 3">
    <name type="scientific">Anaerotignum lactatifermentans</name>
    <dbReference type="NCBI Taxonomy" id="160404"/>
    <lineage>
        <taxon>Bacteria</taxon>
        <taxon>Bacillati</taxon>
        <taxon>Bacillota</taxon>
        <taxon>Clostridia</taxon>
        <taxon>Lachnospirales</taxon>
        <taxon>Anaerotignaceae</taxon>
        <taxon>Anaerotignum</taxon>
    </lineage>
</organism>
<keyword evidence="1" id="KW-0812">Transmembrane</keyword>
<protein>
    <submittedName>
        <fullName evidence="2">Uncharacterized protein</fullName>
    </submittedName>
</protein>
<feature type="transmembrane region" description="Helical" evidence="1">
    <location>
        <begin position="7"/>
        <end position="25"/>
    </location>
</feature>
<evidence type="ECO:0000313" key="2">
    <source>
        <dbReference type="EMBL" id="MBM6878396.1"/>
    </source>
</evidence>
<dbReference type="EMBL" id="JACSNV010000013">
    <property type="protein sequence ID" value="MBM6878396.1"/>
    <property type="molecule type" value="Genomic_DNA"/>
</dbReference>
<keyword evidence="1" id="KW-1133">Transmembrane helix</keyword>
<feature type="transmembrane region" description="Helical" evidence="1">
    <location>
        <begin position="37"/>
        <end position="56"/>
    </location>
</feature>
<dbReference type="Proteomes" id="UP000729290">
    <property type="component" value="Unassembled WGS sequence"/>
</dbReference>
<name>A0ABS2GA94_9FIRM</name>
<gene>
    <name evidence="2" type="ORF">H9X83_09550</name>
</gene>
<proteinExistence type="predicted"/>
<accession>A0ABS2GA94</accession>
<keyword evidence="3" id="KW-1185">Reference proteome</keyword>
<sequence>MRGGKMGLVTLVYIIFAAALLWFLAERIPSETLLSAILPLALVLMVLWVLLIFLVLKLEGRKKK</sequence>
<evidence type="ECO:0000256" key="1">
    <source>
        <dbReference type="SAM" id="Phobius"/>
    </source>
</evidence>
<comment type="caution">
    <text evidence="2">The sequence shown here is derived from an EMBL/GenBank/DDBJ whole genome shotgun (WGS) entry which is preliminary data.</text>
</comment>
<evidence type="ECO:0000313" key="3">
    <source>
        <dbReference type="Proteomes" id="UP000729290"/>
    </source>
</evidence>
<keyword evidence="1" id="KW-0472">Membrane</keyword>
<reference evidence="2 3" key="1">
    <citation type="journal article" date="2021" name="Sci. Rep.">
        <title>The distribution of antibiotic resistance genes in chicken gut microbiota commensals.</title>
        <authorList>
            <person name="Juricova H."/>
            <person name="Matiasovicova J."/>
            <person name="Kubasova T."/>
            <person name="Cejkova D."/>
            <person name="Rychlik I."/>
        </authorList>
    </citation>
    <scope>NUCLEOTIDE SEQUENCE [LARGE SCALE GENOMIC DNA]</scope>
    <source>
        <strain evidence="2 3">An431b</strain>
    </source>
</reference>
<dbReference type="RefSeq" id="WP_205134148.1">
    <property type="nucleotide sequence ID" value="NZ_JACSNT010000013.1"/>
</dbReference>